<proteinExistence type="predicted"/>
<keyword evidence="2" id="KW-1185">Reference proteome</keyword>
<protein>
    <submittedName>
        <fullName evidence="1">Uncharacterized protein</fullName>
    </submittedName>
</protein>
<reference evidence="1 2" key="1">
    <citation type="journal article" date="2018" name="Mol. Biol. Evol.">
        <title>Broad Genomic Sampling Reveals a Smut Pathogenic Ancestry of the Fungal Clade Ustilaginomycotina.</title>
        <authorList>
            <person name="Kijpornyongpan T."/>
            <person name="Mondo S.J."/>
            <person name="Barry K."/>
            <person name="Sandor L."/>
            <person name="Lee J."/>
            <person name="Lipzen A."/>
            <person name="Pangilinan J."/>
            <person name="LaButti K."/>
            <person name="Hainaut M."/>
            <person name="Henrissat B."/>
            <person name="Grigoriev I.V."/>
            <person name="Spatafora J.W."/>
            <person name="Aime M.C."/>
        </authorList>
    </citation>
    <scope>NUCLEOTIDE SEQUENCE [LARGE SCALE GENOMIC DNA]</scope>
    <source>
        <strain evidence="1 2">SA 807</strain>
    </source>
</reference>
<dbReference type="EMBL" id="KZ819728">
    <property type="protein sequence ID" value="PWN53386.1"/>
    <property type="molecule type" value="Genomic_DNA"/>
</dbReference>
<sequence>MKEISVGTKLSNHDHERKPPRRIRAVRIPNGAYGKRGKQEGEGLRRHTILLSIDLLFFPHHLAHPSSYASNRLPKFERRKCPTSPPPLPLFPPSPSTPPSLSLPCSSRFLPSGKRKKNKKNK</sequence>
<organism evidence="1 2">
    <name type="scientific">Violaceomyces palustris</name>
    <dbReference type="NCBI Taxonomy" id="1673888"/>
    <lineage>
        <taxon>Eukaryota</taxon>
        <taxon>Fungi</taxon>
        <taxon>Dikarya</taxon>
        <taxon>Basidiomycota</taxon>
        <taxon>Ustilaginomycotina</taxon>
        <taxon>Ustilaginomycetes</taxon>
        <taxon>Violaceomycetales</taxon>
        <taxon>Violaceomycetaceae</taxon>
        <taxon>Violaceomyces</taxon>
    </lineage>
</organism>
<dbReference type="Proteomes" id="UP000245626">
    <property type="component" value="Unassembled WGS sequence"/>
</dbReference>
<name>A0ACD0P5X7_9BASI</name>
<evidence type="ECO:0000313" key="2">
    <source>
        <dbReference type="Proteomes" id="UP000245626"/>
    </source>
</evidence>
<evidence type="ECO:0000313" key="1">
    <source>
        <dbReference type="EMBL" id="PWN53386.1"/>
    </source>
</evidence>
<gene>
    <name evidence="1" type="ORF">IE53DRAFT_177271</name>
</gene>
<accession>A0ACD0P5X7</accession>